<dbReference type="InterPro" id="IPR036026">
    <property type="entry name" value="Seven-hairpin_glycosidases"/>
</dbReference>
<feature type="compositionally biased region" description="Polar residues" evidence="6">
    <location>
        <begin position="802"/>
        <end position="812"/>
    </location>
</feature>
<gene>
    <name evidence="8" type="ORF">EDC05_000705</name>
</gene>
<feature type="compositionally biased region" description="Polar residues" evidence="6">
    <location>
        <begin position="746"/>
        <end position="765"/>
    </location>
</feature>
<feature type="compositionally biased region" description="Basic residues" evidence="6">
    <location>
        <begin position="1887"/>
        <end position="1901"/>
    </location>
</feature>
<feature type="compositionally biased region" description="Polar residues" evidence="6">
    <location>
        <begin position="1902"/>
        <end position="1918"/>
    </location>
</feature>
<evidence type="ECO:0000256" key="2">
    <source>
        <dbReference type="ARBA" id="ARBA00007658"/>
    </source>
</evidence>
<keyword evidence="3" id="KW-0256">Endoplasmic reticulum</keyword>
<evidence type="ECO:0000259" key="7">
    <source>
        <dbReference type="Pfam" id="PF19343"/>
    </source>
</evidence>
<dbReference type="InterPro" id="IPR044674">
    <property type="entry name" value="EDEM1/2/3"/>
</dbReference>
<dbReference type="PRINTS" id="PR00747">
    <property type="entry name" value="GLYHDRLASE47"/>
</dbReference>
<feature type="compositionally biased region" description="Low complexity" evidence="6">
    <location>
        <begin position="576"/>
        <end position="589"/>
    </location>
</feature>
<organism evidence="8 9">
    <name type="scientific">Coemansia umbellata</name>
    <dbReference type="NCBI Taxonomy" id="1424467"/>
    <lineage>
        <taxon>Eukaryota</taxon>
        <taxon>Fungi</taxon>
        <taxon>Fungi incertae sedis</taxon>
        <taxon>Zoopagomycota</taxon>
        <taxon>Kickxellomycotina</taxon>
        <taxon>Kickxellomycetes</taxon>
        <taxon>Kickxellales</taxon>
        <taxon>Kickxellaceae</taxon>
        <taxon>Coemansia</taxon>
    </lineage>
</organism>
<proteinExistence type="inferred from homology"/>
<dbReference type="InterPro" id="IPR012341">
    <property type="entry name" value="6hp_glycosidase-like_sf"/>
</dbReference>
<sequence length="2009" mass="223290">MVEGVRRKNSFNRRKSEPTDISPGDKYSPLDENFKSNSTRARFEELVSTYRSADDGHGKKLAQFDKAIGKGGSLLQLLAMVKGGDLPPTSQIASAINRINFSAVRDHATTYQGKKVIDSLEGSTKAGLTAFEDINGNSSAQEIISSMNEMRKKTVDDRKEMARKAKTGTSNSKGHLGAVGKNFLVLASGIGTSSAFRKALADMTSLVSAMLHDREMSDEDALPLIDRVRSLIIEVRDDPSVRKSMSSMHSIYTSFYSRGVDTMKGARDKAEDHPAADDYKLVRQHTEKIFSRMGNGYDVGRLTAALTAIGVMLRDNENIRKVMDDAKDFGDWAMNVDEDELTTDEFKSRSKAIIREGQNVLNEEDSKQFDVLAQESKSYFNAVQNNPVLVDYKNSMVGLMRSITGSDLDPEAREEHYRALREDVLTNLPALMQTLRYVPLPRVAGQNKDLEFAADNIVLDLKHFVPEHISFDIHNEIYPRSVMLKEKDAMRSRKGYQGEQFYYLNVTGINCVAKQVAFYVKKKRGLPRIAEKGLADIIIDGRGMDIAIRARRLHSSEKPHKQATATGEDSKKKKIFSSAGSSSSSSASSNEAVARVPPNTARELDIADVKVKLHSLDMKVHENKHNICSTLGILLMRPTARNLIAKTIAKSLTDQLLSCDEVMAKYGHAAHGFVSSSASKVVNSTVSTAKKGAQKSKEKLSKSRKKAKDKKNAAKKDDDNSDTTDDDNAVDDVQDNDDTVAADTKTGASSTGNVAVSSSAPSTGNFAAPATAAETTGNFTGEKANLARRDDAPENSAGRMAAQTTKETQTAMERNRNDADVTLGGGSGGVAPLSTDDKLEQQREQRRDSLVQAAHNATANANDNIRCAFAFGMTKRRQLELRNQVKDAFYHAYNGYMKYAFPFDELNPIACVGRGRDRANPKNTSVNDVLGDFLLTLVDTLDTLAVIGDRAEFALAVQNTVDYLKNFDVDSHVQVFEVTIRMLGGLLSAHIIATDEQDTFGVRLDTMPNGTYNGELLYLARDLGYRLLPAFEASPSGAPYPRTNLKHGFITSETSETCVAGIGTLLLEFGTLSRLTNETIFEHVARQALQELWVSRTKSNLFGNEYDIATRRWVGSIAGIGAGIDSFYEYLFKGYVYFGNEEYLRMFETTYSAVLQHMRDAMAGYMFFNVDMHSTEIATNWVDSLSAFFPGLMVLAGDIDGAESAYMLYYHIWRRFRVMPERFNVYLRETDIAFYPLRPEFIESTYFLYRATGDSFYLDVGEMILADINALSKTSCGYATIDNITTGKLDGRMESFALSETLKYLYLLFDEDNPLHKTHNNYVFTTEGHVLLPLSPIRNGSAQYPPHSSFSKRKLLHTEHPPKAVKPFFYKTKNIRKRLRSTHPEDMFALPVYNNKTKLSSAGLSRKCPLPHAISIRAYDSGSNYNSNGRDDTASLSKQFAAELKSSHLKSPLEQLHATRQLTHAIHGLSLNASLELKHNLIELYLNSMPSTMPLRADFYTVGLLVDNDSQQTREASSLAGLELRHGAGTTTINASLAVALEHEGMCSPAMHLHLSHRQNIWKSHLLMQSYPYIDVLGIQSPPSNAETWLTPFTQQYSFMDYLFSRATKAQVYAWNIPQQPRARHGVPLLKNVWDEHLDSSADATPGGQKHPVPRRGILLDHGQDKSEDPRRRIVVTNGAGQVMTDYVIVRTTTDISLKSLARLLQKHNKGTEGLKKKGWWKSALLAMSVSTSNVDSRDWDNIFSVGMHNNSTGKGDSSGSAGSSREEINDYDVQQYAMLPMLPQYMYRRREYTGRLASFAEMSLYRGRTPYLVPYPTTLVMLNIHGPSSRFGCRKYTLQERKLIRRKVVAVRAGGGCSMWEKAIHAMNAGASALLADTSDSQYSHNQKKQKQKQKQKQKHNATQEQRQEENGQTANDGKSKTRHVSNACTTSAYLEDMCWLSNYDSEHNNASVSAKQHNSGHENGSGQDEIEGLTQQLGMPVVIVSQSTIDELEKYLASGLHVSVELL</sequence>
<comment type="similarity">
    <text evidence="2 5">Belongs to the glycosyl hydrolase 47 family.</text>
</comment>
<evidence type="ECO:0000256" key="4">
    <source>
        <dbReference type="ARBA" id="ARBA00023180"/>
    </source>
</evidence>
<dbReference type="InterPro" id="IPR001382">
    <property type="entry name" value="Glyco_hydro_47"/>
</dbReference>
<dbReference type="EMBL" id="JANBQD010000004">
    <property type="protein sequence ID" value="KAJ1995771.1"/>
    <property type="molecule type" value="Genomic_DNA"/>
</dbReference>
<accession>A0ABQ8PU46</accession>
<dbReference type="Pfam" id="PF19343">
    <property type="entry name" value="HAM1_N"/>
    <property type="match status" value="1"/>
</dbReference>
<reference evidence="8" key="1">
    <citation type="submission" date="2022-07" db="EMBL/GenBank/DDBJ databases">
        <title>Phylogenomic reconstructions and comparative analyses of Kickxellomycotina fungi.</title>
        <authorList>
            <person name="Reynolds N.K."/>
            <person name="Stajich J.E."/>
            <person name="Barry K."/>
            <person name="Grigoriev I.V."/>
            <person name="Crous P."/>
            <person name="Smith M.E."/>
        </authorList>
    </citation>
    <scope>NUCLEOTIDE SEQUENCE</scope>
    <source>
        <strain evidence="8">BCRC 34882</strain>
    </source>
</reference>
<feature type="compositionally biased region" description="Basic and acidic residues" evidence="6">
    <location>
        <begin position="1658"/>
        <end position="1669"/>
    </location>
</feature>
<keyword evidence="4" id="KW-0325">Glycoprotein</keyword>
<dbReference type="PANTHER" id="PTHR45679">
    <property type="entry name" value="ER DEGRADATION-ENHANCING ALPHA-MANNOSIDASE-LIKE PROTEIN 2"/>
    <property type="match status" value="1"/>
</dbReference>
<name>A0ABQ8PU46_9FUNG</name>
<dbReference type="PANTHER" id="PTHR45679:SF5">
    <property type="entry name" value="ER DEGRADATION-ENHANCING ALPHA-MANNOSIDASE-LIKE PROTEIN 1"/>
    <property type="match status" value="1"/>
</dbReference>
<protein>
    <recommendedName>
        <fullName evidence="5">alpha-1,2-Mannosidase</fullName>
        <ecNumber evidence="5">3.2.1.-</ecNumber>
    </recommendedName>
</protein>
<evidence type="ECO:0000313" key="8">
    <source>
        <dbReference type="EMBL" id="KAJ1995771.1"/>
    </source>
</evidence>
<feature type="region of interest" description="Disordered" evidence="6">
    <location>
        <begin position="552"/>
        <end position="596"/>
    </location>
</feature>
<evidence type="ECO:0000256" key="6">
    <source>
        <dbReference type="SAM" id="MobiDB-lite"/>
    </source>
</evidence>
<dbReference type="SUPFAM" id="SSF48225">
    <property type="entry name" value="Seven-hairpin glycosidases"/>
    <property type="match status" value="1"/>
</dbReference>
<comment type="subcellular location">
    <subcellularLocation>
        <location evidence="1">Endoplasmic reticulum</location>
    </subcellularLocation>
</comment>
<evidence type="ECO:0000256" key="5">
    <source>
        <dbReference type="RuleBase" id="RU361193"/>
    </source>
</evidence>
<keyword evidence="5" id="KW-0326">Glycosidase</keyword>
<dbReference type="Pfam" id="PF01532">
    <property type="entry name" value="Glyco_hydro_47"/>
    <property type="match status" value="1"/>
</dbReference>
<feature type="region of interest" description="Disordered" evidence="6">
    <location>
        <begin position="1880"/>
        <end position="1926"/>
    </location>
</feature>
<keyword evidence="9" id="KW-1185">Reference proteome</keyword>
<dbReference type="Gene3D" id="1.50.10.10">
    <property type="match status" value="1"/>
</dbReference>
<feature type="region of interest" description="Disordered" evidence="6">
    <location>
        <begin position="686"/>
        <end position="847"/>
    </location>
</feature>
<dbReference type="Proteomes" id="UP001151295">
    <property type="component" value="Unassembled WGS sequence"/>
</dbReference>
<feature type="compositionally biased region" description="Acidic residues" evidence="6">
    <location>
        <begin position="719"/>
        <end position="740"/>
    </location>
</feature>
<comment type="caution">
    <text evidence="8">The sequence shown here is derived from an EMBL/GenBank/DDBJ whole genome shotgun (WGS) entry which is preliminary data.</text>
</comment>
<dbReference type="InterPro" id="IPR045967">
    <property type="entry name" value="HAM1-like_N"/>
</dbReference>
<feature type="region of interest" description="Disordered" evidence="6">
    <location>
        <begin position="1640"/>
        <end position="1669"/>
    </location>
</feature>
<dbReference type="EC" id="3.2.1.-" evidence="5"/>
<evidence type="ECO:0000313" key="9">
    <source>
        <dbReference type="Proteomes" id="UP001151295"/>
    </source>
</evidence>
<evidence type="ECO:0000256" key="3">
    <source>
        <dbReference type="ARBA" id="ARBA00022824"/>
    </source>
</evidence>
<feature type="region of interest" description="Disordered" evidence="6">
    <location>
        <begin position="1"/>
        <end position="34"/>
    </location>
</feature>
<feature type="compositionally biased region" description="Basic and acidic residues" evidence="6">
    <location>
        <begin position="835"/>
        <end position="847"/>
    </location>
</feature>
<keyword evidence="5" id="KW-0378">Hydrolase</keyword>
<feature type="domain" description="HAM1-like N-terminal" evidence="7">
    <location>
        <begin position="216"/>
        <end position="552"/>
    </location>
</feature>
<evidence type="ECO:0000256" key="1">
    <source>
        <dbReference type="ARBA" id="ARBA00004240"/>
    </source>
</evidence>